<dbReference type="InterPro" id="IPR017853">
    <property type="entry name" value="GH"/>
</dbReference>
<dbReference type="InterPro" id="IPR019800">
    <property type="entry name" value="Glyco_hydro_3_AS"/>
</dbReference>
<evidence type="ECO:0000256" key="3">
    <source>
        <dbReference type="ARBA" id="ARBA00012663"/>
    </source>
</evidence>
<keyword evidence="4 8" id="KW-0378">Hydrolase</keyword>
<evidence type="ECO:0000256" key="2">
    <source>
        <dbReference type="ARBA" id="ARBA00005336"/>
    </source>
</evidence>
<dbReference type="PANTHER" id="PTHR30480:SF13">
    <property type="entry name" value="BETA-HEXOSAMINIDASE"/>
    <property type="match status" value="1"/>
</dbReference>
<comment type="catalytic activity">
    <reaction evidence="1">
        <text>Hydrolysis of terminal non-reducing N-acetyl-D-hexosamine residues in N-acetyl-beta-D-hexosaminides.</text>
        <dbReference type="EC" id="3.2.1.52"/>
    </reaction>
</comment>
<dbReference type="KEGG" id="mpec:B9O19_02023"/>
<dbReference type="InterPro" id="IPR050226">
    <property type="entry name" value="NagZ_Beta-hexosaminidase"/>
</dbReference>
<evidence type="ECO:0000259" key="6">
    <source>
        <dbReference type="Pfam" id="PF00933"/>
    </source>
</evidence>
<keyword evidence="9" id="KW-1185">Reference proteome</keyword>
<sequence length="493" mass="53017">MIKKILEKTMVLIAVVIFIGTVNVLAADNNHITVYVNDSILDADVNAQIINSITMVPMRAIFEALGAEVNWNEENQTAVGTKDGVTISLTIGSRTMYVGDSVKKLDSPPLIVSDRTLMPVRAVSEAFGFEVNWDEPTKSAYIGSHNRLDSLKQKVSEMGIDDKIYQMMIVTPESITGVEKATKAGEATKAAIEKYPVGGLVYFSKNIVSENQIKNMINNSQSYSKIPLFISVDEEGGRVARLGNAGIGFPKIPPMKEIGDSKDVGKASEAGETLGTALKEYGFNLNFAPDADVEINSNSSIGDRSFGSDPQLVGQMASAEIRAMQSKGVSSCMKHFPGLGAAEGDTHNGFVATDRSLEEMNLCEFVPFSYGAAADCDFVMVGHISARKITESDVPSSMSSRVIAMLRNDIGFSGVVITDALDMGAIIKTYTTSEACIAAVNAGDDILLMPSDIDEAHFALANAAKEGILTEDRINSSVMRILDKKMSRGLINY</sequence>
<evidence type="ECO:0000259" key="7">
    <source>
        <dbReference type="Pfam" id="PF07833"/>
    </source>
</evidence>
<dbReference type="SUPFAM" id="SSF51445">
    <property type="entry name" value="(Trans)glycosidases"/>
    <property type="match status" value="1"/>
</dbReference>
<evidence type="ECO:0000313" key="8">
    <source>
        <dbReference type="EMBL" id="AUO20166.1"/>
    </source>
</evidence>
<dbReference type="GO" id="GO:0009254">
    <property type="term" value="P:peptidoglycan turnover"/>
    <property type="evidence" value="ECO:0007669"/>
    <property type="project" value="TreeGrafter"/>
</dbReference>
<reference evidence="8 9" key="1">
    <citation type="submission" date="2017-04" db="EMBL/GenBank/DDBJ databases">
        <title>Monoglobus pectinilyticus 14 draft genome.</title>
        <authorList>
            <person name="Kim C."/>
            <person name="Rosendale D.I."/>
            <person name="Kelly W.J."/>
            <person name="Tannock G.W."/>
            <person name="Patchett M.L."/>
            <person name="Jordens J.Z."/>
        </authorList>
    </citation>
    <scope>NUCLEOTIDE SEQUENCE [LARGE SCALE GENOMIC DNA]</scope>
    <source>
        <strain evidence="8 9">14</strain>
    </source>
</reference>
<feature type="domain" description="Copper amine oxidase-like N-terminal" evidence="7">
    <location>
        <begin position="36"/>
        <end position="142"/>
    </location>
</feature>
<dbReference type="InterPro" id="IPR036582">
    <property type="entry name" value="Mao_N_sf"/>
</dbReference>
<dbReference type="SUPFAM" id="SSF55383">
    <property type="entry name" value="Copper amine oxidase, domain N"/>
    <property type="match status" value="1"/>
</dbReference>
<dbReference type="RefSeq" id="WP_158648983.1">
    <property type="nucleotide sequence ID" value="NZ_CP020991.1"/>
</dbReference>
<dbReference type="GO" id="GO:0004563">
    <property type="term" value="F:beta-N-acetylhexosaminidase activity"/>
    <property type="evidence" value="ECO:0007669"/>
    <property type="project" value="UniProtKB-EC"/>
</dbReference>
<dbReference type="Gene3D" id="3.20.20.300">
    <property type="entry name" value="Glycoside hydrolase, family 3, N-terminal domain"/>
    <property type="match status" value="1"/>
</dbReference>
<dbReference type="AlphaFoldDB" id="A0A2K9P4H4"/>
<evidence type="ECO:0000313" key="9">
    <source>
        <dbReference type="Proteomes" id="UP000235589"/>
    </source>
</evidence>
<keyword evidence="5" id="KW-0326">Glycosidase</keyword>
<dbReference type="GeneID" id="98063398"/>
<dbReference type="EMBL" id="CP020991">
    <property type="protein sequence ID" value="AUO20166.1"/>
    <property type="molecule type" value="Genomic_DNA"/>
</dbReference>
<dbReference type="OrthoDB" id="9805821at2"/>
<dbReference type="EC" id="3.2.1.52" evidence="3"/>
<dbReference type="InterPro" id="IPR001764">
    <property type="entry name" value="Glyco_hydro_3_N"/>
</dbReference>
<dbReference type="GO" id="GO:0005975">
    <property type="term" value="P:carbohydrate metabolic process"/>
    <property type="evidence" value="ECO:0007669"/>
    <property type="project" value="InterPro"/>
</dbReference>
<name>A0A2K9P4H4_9FIRM</name>
<protein>
    <recommendedName>
        <fullName evidence="3">beta-N-acetylhexosaminidase</fullName>
        <ecNumber evidence="3">3.2.1.52</ecNumber>
    </recommendedName>
</protein>
<evidence type="ECO:0000256" key="1">
    <source>
        <dbReference type="ARBA" id="ARBA00001231"/>
    </source>
</evidence>
<dbReference type="Pfam" id="PF07833">
    <property type="entry name" value="Cu_amine_oxidN1"/>
    <property type="match status" value="1"/>
</dbReference>
<dbReference type="InterPro" id="IPR012854">
    <property type="entry name" value="Cu_amine_oxidase-like_N"/>
</dbReference>
<evidence type="ECO:0000256" key="4">
    <source>
        <dbReference type="ARBA" id="ARBA00022801"/>
    </source>
</evidence>
<organism evidence="8 9">
    <name type="scientific">Monoglobus pectinilyticus</name>
    <dbReference type="NCBI Taxonomy" id="1981510"/>
    <lineage>
        <taxon>Bacteria</taxon>
        <taxon>Bacillati</taxon>
        <taxon>Bacillota</taxon>
        <taxon>Clostridia</taxon>
        <taxon>Monoglobales</taxon>
        <taxon>Monoglobaceae</taxon>
        <taxon>Monoglobus</taxon>
    </lineage>
</organism>
<evidence type="ECO:0000256" key="5">
    <source>
        <dbReference type="ARBA" id="ARBA00023295"/>
    </source>
</evidence>
<dbReference type="Proteomes" id="UP000235589">
    <property type="component" value="Chromosome"/>
</dbReference>
<comment type="similarity">
    <text evidence="2">Belongs to the glycosyl hydrolase 3 family.</text>
</comment>
<dbReference type="Gene3D" id="3.30.457.10">
    <property type="entry name" value="Copper amine oxidase-like, N-terminal domain"/>
    <property type="match status" value="1"/>
</dbReference>
<accession>A0A2K9P4H4</accession>
<gene>
    <name evidence="8" type="ORF">B9O19_02023</name>
</gene>
<dbReference type="PANTHER" id="PTHR30480">
    <property type="entry name" value="BETA-HEXOSAMINIDASE-RELATED"/>
    <property type="match status" value="1"/>
</dbReference>
<feature type="domain" description="Glycoside hydrolase family 3 N-terminal" evidence="6">
    <location>
        <begin position="160"/>
        <end position="482"/>
    </location>
</feature>
<proteinExistence type="inferred from homology"/>
<dbReference type="Pfam" id="PF00933">
    <property type="entry name" value="Glyco_hydro_3"/>
    <property type="match status" value="1"/>
</dbReference>
<dbReference type="PROSITE" id="PS00775">
    <property type="entry name" value="GLYCOSYL_HYDROL_F3"/>
    <property type="match status" value="1"/>
</dbReference>
<dbReference type="InterPro" id="IPR036962">
    <property type="entry name" value="Glyco_hydro_3_N_sf"/>
</dbReference>